<dbReference type="Proteomes" id="UP000314294">
    <property type="component" value="Unassembled WGS sequence"/>
</dbReference>
<dbReference type="EMBL" id="SRLO01000781">
    <property type="protein sequence ID" value="TNN46596.1"/>
    <property type="molecule type" value="Genomic_DNA"/>
</dbReference>
<keyword evidence="2" id="KW-1185">Reference proteome</keyword>
<evidence type="ECO:0000313" key="1">
    <source>
        <dbReference type="EMBL" id="TNN46596.1"/>
    </source>
</evidence>
<sequence>MTGGKRGELCPAAEGRGVRGRLGTLQVACPGVRDSFWRFELLIRRHCGNEGRGGRGGRSKFFNLLSLLPKKEEEEEEEEEEERKENHNS</sequence>
<gene>
    <name evidence="1" type="ORF">EYF80_043183</name>
</gene>
<reference evidence="1 2" key="1">
    <citation type="submission" date="2019-03" db="EMBL/GenBank/DDBJ databases">
        <title>First draft genome of Liparis tanakae, snailfish: a comprehensive survey of snailfish specific genes.</title>
        <authorList>
            <person name="Kim W."/>
            <person name="Song I."/>
            <person name="Jeong J.-H."/>
            <person name="Kim D."/>
            <person name="Kim S."/>
            <person name="Ryu S."/>
            <person name="Song J.Y."/>
            <person name="Lee S.K."/>
        </authorList>
    </citation>
    <scope>NUCLEOTIDE SEQUENCE [LARGE SCALE GENOMIC DNA]</scope>
    <source>
        <tissue evidence="1">Muscle</tissue>
    </source>
</reference>
<proteinExistence type="predicted"/>
<accession>A0A4Z2FZ52</accession>
<evidence type="ECO:0000313" key="2">
    <source>
        <dbReference type="Proteomes" id="UP000314294"/>
    </source>
</evidence>
<comment type="caution">
    <text evidence="1">The sequence shown here is derived from an EMBL/GenBank/DDBJ whole genome shotgun (WGS) entry which is preliminary data.</text>
</comment>
<protein>
    <submittedName>
        <fullName evidence="1">Uncharacterized protein</fullName>
    </submittedName>
</protein>
<organism evidence="1 2">
    <name type="scientific">Liparis tanakae</name>
    <name type="common">Tanaka's snailfish</name>
    <dbReference type="NCBI Taxonomy" id="230148"/>
    <lineage>
        <taxon>Eukaryota</taxon>
        <taxon>Metazoa</taxon>
        <taxon>Chordata</taxon>
        <taxon>Craniata</taxon>
        <taxon>Vertebrata</taxon>
        <taxon>Euteleostomi</taxon>
        <taxon>Actinopterygii</taxon>
        <taxon>Neopterygii</taxon>
        <taxon>Teleostei</taxon>
        <taxon>Neoteleostei</taxon>
        <taxon>Acanthomorphata</taxon>
        <taxon>Eupercaria</taxon>
        <taxon>Perciformes</taxon>
        <taxon>Cottioidei</taxon>
        <taxon>Cottales</taxon>
        <taxon>Liparidae</taxon>
        <taxon>Liparis</taxon>
    </lineage>
</organism>
<name>A0A4Z2FZ52_9TELE</name>
<dbReference type="AlphaFoldDB" id="A0A4Z2FZ52"/>